<accession>A0A518G6K0</accession>
<name>A0A518G6K0_9BACT</name>
<protein>
    <submittedName>
        <fullName evidence="1">Uncharacterized protein</fullName>
    </submittedName>
</protein>
<dbReference type="AlphaFoldDB" id="A0A518G6K0"/>
<dbReference type="Proteomes" id="UP000318017">
    <property type="component" value="Chromosome"/>
</dbReference>
<keyword evidence="2" id="KW-1185">Reference proteome</keyword>
<evidence type="ECO:0000313" key="2">
    <source>
        <dbReference type="Proteomes" id="UP000318017"/>
    </source>
</evidence>
<gene>
    <name evidence="1" type="ORF">Q31a_25320</name>
</gene>
<sequence>MQRLGEPNQETLGSPSYQDVQAAPLRSTVTTCGGSCCIPRGFVVPVYPCEGTSLLQIQVSSASLVSNTAGDRFIDQSVLTGSAVMRPAS</sequence>
<dbReference type="KEGG" id="ahel:Q31a_25320"/>
<proteinExistence type="predicted"/>
<reference evidence="1 2" key="1">
    <citation type="submission" date="2019-02" db="EMBL/GenBank/DDBJ databases">
        <title>Deep-cultivation of Planctomycetes and their phenomic and genomic characterization uncovers novel biology.</title>
        <authorList>
            <person name="Wiegand S."/>
            <person name="Jogler M."/>
            <person name="Boedeker C."/>
            <person name="Pinto D."/>
            <person name="Vollmers J."/>
            <person name="Rivas-Marin E."/>
            <person name="Kohn T."/>
            <person name="Peeters S.H."/>
            <person name="Heuer A."/>
            <person name="Rast P."/>
            <person name="Oberbeckmann S."/>
            <person name="Bunk B."/>
            <person name="Jeske O."/>
            <person name="Meyerdierks A."/>
            <person name="Storesund J.E."/>
            <person name="Kallscheuer N."/>
            <person name="Luecker S."/>
            <person name="Lage O.M."/>
            <person name="Pohl T."/>
            <person name="Merkel B.J."/>
            <person name="Hornburger P."/>
            <person name="Mueller R.-W."/>
            <person name="Bruemmer F."/>
            <person name="Labrenz M."/>
            <person name="Spormann A.M."/>
            <person name="Op den Camp H."/>
            <person name="Overmann J."/>
            <person name="Amann R."/>
            <person name="Jetten M.S.M."/>
            <person name="Mascher T."/>
            <person name="Medema M.H."/>
            <person name="Devos D.P."/>
            <person name="Kaster A.-K."/>
            <person name="Ovreas L."/>
            <person name="Rohde M."/>
            <person name="Galperin M.Y."/>
            <person name="Jogler C."/>
        </authorList>
    </citation>
    <scope>NUCLEOTIDE SEQUENCE [LARGE SCALE GENOMIC DNA]</scope>
    <source>
        <strain evidence="1 2">Q31a</strain>
    </source>
</reference>
<dbReference type="EMBL" id="CP036298">
    <property type="protein sequence ID" value="QDV24217.1"/>
    <property type="molecule type" value="Genomic_DNA"/>
</dbReference>
<organism evidence="1 2">
    <name type="scientific">Aureliella helgolandensis</name>
    <dbReference type="NCBI Taxonomy" id="2527968"/>
    <lineage>
        <taxon>Bacteria</taxon>
        <taxon>Pseudomonadati</taxon>
        <taxon>Planctomycetota</taxon>
        <taxon>Planctomycetia</taxon>
        <taxon>Pirellulales</taxon>
        <taxon>Pirellulaceae</taxon>
        <taxon>Aureliella</taxon>
    </lineage>
</organism>
<evidence type="ECO:0000313" key="1">
    <source>
        <dbReference type="EMBL" id="QDV24217.1"/>
    </source>
</evidence>